<feature type="transmembrane region" description="Helical" evidence="10">
    <location>
        <begin position="309"/>
        <end position="330"/>
    </location>
</feature>
<accession>A0A9P0F494</accession>
<dbReference type="InterPro" id="IPR056264">
    <property type="entry name" value="R2_ABCA1-4-like"/>
</dbReference>
<dbReference type="PROSITE" id="PS00211">
    <property type="entry name" value="ABC_TRANSPORTER_1"/>
    <property type="match status" value="1"/>
</dbReference>
<feature type="transmembrane region" description="Helical" evidence="10">
    <location>
        <begin position="491"/>
        <end position="512"/>
    </location>
</feature>
<dbReference type="InterPro" id="IPR026082">
    <property type="entry name" value="ABCA"/>
</dbReference>
<dbReference type="PROSITE" id="PS50893">
    <property type="entry name" value="ABC_TRANSPORTER_2"/>
    <property type="match status" value="2"/>
</dbReference>
<dbReference type="GO" id="GO:0005524">
    <property type="term" value="F:ATP binding"/>
    <property type="evidence" value="ECO:0007669"/>
    <property type="project" value="UniProtKB-KW"/>
</dbReference>
<protein>
    <recommendedName>
        <fullName evidence="11">ABC transporter domain-containing protein</fullName>
    </recommendedName>
</protein>
<dbReference type="PANTHER" id="PTHR19229">
    <property type="entry name" value="ATP-BINDING CASSETTE TRANSPORTER SUBFAMILY A ABCA"/>
    <property type="match status" value="1"/>
</dbReference>
<feature type="region of interest" description="Disordered" evidence="9">
    <location>
        <begin position="882"/>
        <end position="905"/>
    </location>
</feature>
<dbReference type="CDD" id="cd03263">
    <property type="entry name" value="ABC_subfamily_A"/>
    <property type="match status" value="2"/>
</dbReference>
<feature type="transmembrane region" description="Helical" evidence="10">
    <location>
        <begin position="351"/>
        <end position="379"/>
    </location>
</feature>
<dbReference type="GO" id="GO:0016020">
    <property type="term" value="C:membrane"/>
    <property type="evidence" value="ECO:0007669"/>
    <property type="project" value="UniProtKB-SubCell"/>
</dbReference>
<feature type="transmembrane region" description="Helical" evidence="10">
    <location>
        <begin position="86"/>
        <end position="108"/>
    </location>
</feature>
<feature type="compositionally biased region" description="Polar residues" evidence="9">
    <location>
        <begin position="888"/>
        <end position="901"/>
    </location>
</feature>
<sequence>MHGPHSFVRVPWSSLFNDLPKTCGLAAVVALVLLLTTMKLQNTLLDRSKKPELTSARERKHSSIMTLWKQIRVLHYRNMCIRRHHWLAALFEIAIPTLIFGLVTKVAVQHNKIFHFESNETIYPVQPESDILTHGLTHFPFLDLTFAPNNSATKRIVDKMVEVIKDNHKHSVIEIKTHGVDSESAIVDRIFKVYGNKNDTPLFIPAFGIYFRNINADSNEIPKHIDVVIRPVNELVDTNVLVSTPGSEREGRSAAYIWGGSLAIDWALQDAVLKLSSNSGSTLPKVLIEEFPQPASSRDESVFDLIFKFLPAATLFSMTLIFPFLLKNIISEKETGAKELMKMMGLKSWMTWVGWLMAVLMTQLITLAIVTFFMTAPVFGPPLLKSSPTLLFVYLLLYVLVAICFSFALCPIFKRPTVGVCVAMILWYATGYKFEIPNDSRFKILRYASYLFPNIALNRGWASFHYFELRADGAHWSDFYTRPVDRDTSSLAVIFGSFTLQIVIFSIITWYLDAVRPGPYGIPESLLFFTKKSYWSNTGASKEFVDDESDPMQNRNFEPVSRDLKPGIQVRNLKKSFKNVTAVNKVSVNFYQGEITALLGHNGAGKTTTMSMLTGMIPADSGKVIVDDYNIFDNISQFRENLGLCPQHNLLFNYLNVLEHLIFFGLLKGLSKKQAYTEALNLMELQNISSKKSAMIGQLSGGMKRKLSLAIALIGSPKILMLDEPTSGMDPESRREMWNLLLNMRGERTIILTTHFMEEADVLGDRIAIMDHGEIMCFGTSIMLKKLYGAGYYLNVLKQKNFTQNRDLITSAIQEFIPEAELRSDEGPKLTYILPTESVDGFPSMFTKLESLKNELGIASLGVSCTTMEEVFLKVGEIAAEERDSGDNESSNSQENYSAFTSPEGDSGKLKLQPALLCQQFSALLNKKLIYSYRRRFMYLIFGIVPILASILSNFLLNSQEIGPPPMPALELDPSIYDTMQIYYHSNDSNPYAAQLKDLVPLQTPVQIPPDQDTNQYLLNLGKADLNEYYAENLLALQVSKTSVTAMYNQIAIHSLPISLNLAYNLLLKSVANRTLSTTLHPLSLKVVEPCALEPTSRGALFVFYAFAWIQFFGTSLLILTGSLIAFPIVERLNNAKQLQLMTGVSPVIYWMTTFIVDYAYFLIVSFLSVFVFVISGNLLAEAGVILCFILMISGVSNILFAYVLSYFKKSYASCYSLYLNINLFVGTYGAIIVYAMLKLNGASGEAVINRFWLGLADYILRFLPQYPFLIALMTFLWAAFENSWCVLCPNQPCTKLNYFEWSTKSDIGLNNYLLTLAIDALIYLAIIILVELGYIEQIQRLAFNRICGTHFLDENHSSEDPDVNEEKDRVDSAKDQPVTYRNSGCVNIGKVIGDITISKDNISDHLLIVDNLVKKFSRTHAAVRGISFAVKPGECFGLLGVNGAGKTTTFRMITGDTLPTIGDCSIFNYFLSQKRQKYLSMIGYCPQFDGINEYLTGNEMLETFAKLRGVHRSKINQQISKWLSTLGLNEYRHKLCGTYSGGNKRKLSTAMALIGDPSLVVLDEPTSGVDPISRRKLWNVLLESRKHGQAIVFTSHSMDECETLCDRLTIMVAGKMMCIGNVEYLKQRYAQGYSIMIKLGNATESDLQDLKDMVIEKFGNDIVLKDKHAGLLNYHITQPSVPLSELFSRMQSIRESMNIVEDYQICNTTLEQVFLAFARSEAKIIET</sequence>
<feature type="transmembrane region" description="Helical" evidence="10">
    <location>
        <begin position="1218"/>
        <end position="1238"/>
    </location>
</feature>
<dbReference type="InterPro" id="IPR027417">
    <property type="entry name" value="P-loop_NTPase"/>
</dbReference>
<dbReference type="SMART" id="SM00382">
    <property type="entry name" value="AAA"/>
    <property type="match status" value="2"/>
</dbReference>
<dbReference type="Pfam" id="PF23321">
    <property type="entry name" value="R1_ABCA1"/>
    <property type="match status" value="1"/>
</dbReference>
<dbReference type="Pfam" id="PF00005">
    <property type="entry name" value="ABC_tran"/>
    <property type="match status" value="2"/>
</dbReference>
<dbReference type="GO" id="GO:0005319">
    <property type="term" value="F:lipid transporter activity"/>
    <property type="evidence" value="ECO:0007669"/>
    <property type="project" value="TreeGrafter"/>
</dbReference>
<feature type="transmembrane region" description="Helical" evidence="10">
    <location>
        <begin position="19"/>
        <end position="40"/>
    </location>
</feature>
<dbReference type="Gene3D" id="3.40.50.300">
    <property type="entry name" value="P-loop containing nucleotide triphosphate hydrolases"/>
    <property type="match status" value="2"/>
</dbReference>
<dbReference type="Proteomes" id="UP001152759">
    <property type="component" value="Chromosome 6"/>
</dbReference>
<keyword evidence="4" id="KW-0677">Repeat</keyword>
<proteinExistence type="predicted"/>
<dbReference type="GO" id="GO:0016887">
    <property type="term" value="F:ATP hydrolysis activity"/>
    <property type="evidence" value="ECO:0007669"/>
    <property type="project" value="InterPro"/>
</dbReference>
<evidence type="ECO:0000256" key="9">
    <source>
        <dbReference type="SAM" id="MobiDB-lite"/>
    </source>
</evidence>
<dbReference type="EMBL" id="OU963867">
    <property type="protein sequence ID" value="CAH0391473.1"/>
    <property type="molecule type" value="Genomic_DNA"/>
</dbReference>
<feature type="transmembrane region" description="Helical" evidence="10">
    <location>
        <begin position="391"/>
        <end position="410"/>
    </location>
</feature>
<feature type="domain" description="ABC transporter" evidence="11">
    <location>
        <begin position="1408"/>
        <end position="1639"/>
    </location>
</feature>
<feature type="transmembrane region" description="Helical" evidence="10">
    <location>
        <begin position="1149"/>
        <end position="1174"/>
    </location>
</feature>
<evidence type="ECO:0000256" key="8">
    <source>
        <dbReference type="ARBA" id="ARBA00023136"/>
    </source>
</evidence>
<dbReference type="InterPro" id="IPR003593">
    <property type="entry name" value="AAA+_ATPase"/>
</dbReference>
<dbReference type="GO" id="GO:0140359">
    <property type="term" value="F:ABC-type transporter activity"/>
    <property type="evidence" value="ECO:0007669"/>
    <property type="project" value="InterPro"/>
</dbReference>
<feature type="domain" description="ABC transporter" evidence="11">
    <location>
        <begin position="568"/>
        <end position="797"/>
    </location>
</feature>
<organism evidence="12 13">
    <name type="scientific">Bemisia tabaci</name>
    <name type="common">Sweetpotato whitefly</name>
    <name type="synonym">Aleurodes tabaci</name>
    <dbReference type="NCBI Taxonomy" id="7038"/>
    <lineage>
        <taxon>Eukaryota</taxon>
        <taxon>Metazoa</taxon>
        <taxon>Ecdysozoa</taxon>
        <taxon>Arthropoda</taxon>
        <taxon>Hexapoda</taxon>
        <taxon>Insecta</taxon>
        <taxon>Pterygota</taxon>
        <taxon>Neoptera</taxon>
        <taxon>Paraneoptera</taxon>
        <taxon>Hemiptera</taxon>
        <taxon>Sternorrhyncha</taxon>
        <taxon>Aleyrodoidea</taxon>
        <taxon>Aleyrodidae</taxon>
        <taxon>Aleyrodinae</taxon>
        <taxon>Bemisia</taxon>
    </lineage>
</organism>
<dbReference type="InterPro" id="IPR017871">
    <property type="entry name" value="ABC_transporter-like_CS"/>
</dbReference>
<dbReference type="FunFam" id="3.40.50.300:FF:000298">
    <property type="entry name" value="ATP-binding cassette sub-family A member 12"/>
    <property type="match status" value="1"/>
</dbReference>
<comment type="subcellular location">
    <subcellularLocation>
        <location evidence="1">Membrane</location>
        <topology evidence="1">Multi-pass membrane protein</topology>
    </subcellularLocation>
</comment>
<keyword evidence="2" id="KW-0813">Transport</keyword>
<keyword evidence="7 10" id="KW-1133">Transmembrane helix</keyword>
<dbReference type="InterPro" id="IPR013525">
    <property type="entry name" value="ABC2_TM"/>
</dbReference>
<feature type="transmembrane region" description="Helical" evidence="10">
    <location>
        <begin position="1259"/>
        <end position="1281"/>
    </location>
</feature>
<dbReference type="PANTHER" id="PTHR19229:SF250">
    <property type="entry name" value="ABC TRANSPORTER DOMAIN-CONTAINING PROTEIN-RELATED"/>
    <property type="match status" value="1"/>
</dbReference>
<evidence type="ECO:0000256" key="2">
    <source>
        <dbReference type="ARBA" id="ARBA00022448"/>
    </source>
</evidence>
<evidence type="ECO:0000259" key="11">
    <source>
        <dbReference type="PROSITE" id="PS50893"/>
    </source>
</evidence>
<name>A0A9P0F494_BEMTA</name>
<evidence type="ECO:0000256" key="5">
    <source>
        <dbReference type="ARBA" id="ARBA00022741"/>
    </source>
</evidence>
<evidence type="ECO:0000256" key="3">
    <source>
        <dbReference type="ARBA" id="ARBA00022692"/>
    </source>
</evidence>
<keyword evidence="8 10" id="KW-0472">Membrane</keyword>
<evidence type="ECO:0000313" key="12">
    <source>
        <dbReference type="EMBL" id="CAH0391473.1"/>
    </source>
</evidence>
<dbReference type="FunFam" id="3.40.50.300:FF:002470">
    <property type="entry name" value="ABC transporter, putative"/>
    <property type="match status" value="1"/>
</dbReference>
<keyword evidence="13" id="KW-1185">Reference proteome</keyword>
<evidence type="ECO:0000256" key="10">
    <source>
        <dbReference type="SAM" id="Phobius"/>
    </source>
</evidence>
<evidence type="ECO:0000256" key="6">
    <source>
        <dbReference type="ARBA" id="ARBA00022840"/>
    </source>
</evidence>
<feature type="transmembrane region" description="Helical" evidence="10">
    <location>
        <begin position="937"/>
        <end position="957"/>
    </location>
</feature>
<feature type="transmembrane region" description="Helical" evidence="10">
    <location>
        <begin position="1102"/>
        <end position="1129"/>
    </location>
</feature>
<keyword evidence="3 10" id="KW-0812">Transmembrane</keyword>
<evidence type="ECO:0000256" key="1">
    <source>
        <dbReference type="ARBA" id="ARBA00004141"/>
    </source>
</evidence>
<gene>
    <name evidence="12" type="ORF">BEMITA_LOCUS10084</name>
</gene>
<dbReference type="Pfam" id="PF12698">
    <property type="entry name" value="ABC2_membrane_3"/>
    <property type="match status" value="2"/>
</dbReference>
<reference evidence="12" key="1">
    <citation type="submission" date="2021-12" db="EMBL/GenBank/DDBJ databases">
        <authorList>
            <person name="King R."/>
        </authorList>
    </citation>
    <scope>NUCLEOTIDE SEQUENCE</scope>
</reference>
<dbReference type="InterPro" id="IPR003439">
    <property type="entry name" value="ABC_transporter-like_ATP-bd"/>
</dbReference>
<evidence type="ECO:0000256" key="4">
    <source>
        <dbReference type="ARBA" id="ARBA00022737"/>
    </source>
</evidence>
<evidence type="ECO:0000256" key="7">
    <source>
        <dbReference type="ARBA" id="ARBA00022989"/>
    </source>
</evidence>
<keyword evidence="5" id="KW-0547">Nucleotide-binding</keyword>
<feature type="transmembrane region" description="Helical" evidence="10">
    <location>
        <begin position="1313"/>
        <end position="1336"/>
    </location>
</feature>
<feature type="transmembrane region" description="Helical" evidence="10">
    <location>
        <begin position="1186"/>
        <end position="1206"/>
    </location>
</feature>
<evidence type="ECO:0000313" key="13">
    <source>
        <dbReference type="Proteomes" id="UP001152759"/>
    </source>
</evidence>
<keyword evidence="6" id="KW-0067">ATP-binding</keyword>
<dbReference type="SUPFAM" id="SSF52540">
    <property type="entry name" value="P-loop containing nucleoside triphosphate hydrolases"/>
    <property type="match status" value="2"/>
</dbReference>